<dbReference type="PANTHER" id="PTHR43311:SF2">
    <property type="entry name" value="GLUTAMATE--TRNA LIGASE, MITOCHONDRIAL-RELATED"/>
    <property type="match status" value="1"/>
</dbReference>
<evidence type="ECO:0000259" key="13">
    <source>
        <dbReference type="Pfam" id="PF19269"/>
    </source>
</evidence>
<dbReference type="InterPro" id="IPR000924">
    <property type="entry name" value="Glu/Gln-tRNA-synth"/>
</dbReference>
<evidence type="ECO:0000259" key="12">
    <source>
        <dbReference type="Pfam" id="PF00749"/>
    </source>
</evidence>
<comment type="subunit">
    <text evidence="3 10">Monomer.</text>
</comment>
<dbReference type="PRINTS" id="PR00987">
    <property type="entry name" value="TRNASYNTHGLU"/>
</dbReference>
<evidence type="ECO:0000256" key="2">
    <source>
        <dbReference type="ARBA" id="ARBA00007894"/>
    </source>
</evidence>
<dbReference type="Pfam" id="PF00749">
    <property type="entry name" value="tRNA-synt_1c"/>
    <property type="match status" value="1"/>
</dbReference>
<dbReference type="InterPro" id="IPR001412">
    <property type="entry name" value="aa-tRNA-synth_I_CS"/>
</dbReference>
<dbReference type="InterPro" id="IPR049940">
    <property type="entry name" value="GluQ/Sye"/>
</dbReference>
<dbReference type="SUPFAM" id="SSF48163">
    <property type="entry name" value="An anticodon-binding domain of class I aminoacyl-tRNA synthetases"/>
    <property type="match status" value="1"/>
</dbReference>
<evidence type="ECO:0000256" key="9">
    <source>
        <dbReference type="ARBA" id="ARBA00023146"/>
    </source>
</evidence>
<reference evidence="14 15" key="1">
    <citation type="submission" date="2009-05" db="EMBL/GenBank/DDBJ databases">
        <authorList>
            <person name="Setubal J.C."/>
            <person name="Boyle S."/>
            <person name="Crasta O.R."/>
            <person name="Gillespie J.J."/>
            <person name="Kenyon R.W."/>
            <person name="Lu J."/>
            <person name="Mane S."/>
            <person name="Nagrani S."/>
            <person name="Shallom J.M."/>
            <person name="Shallom S."/>
            <person name="Shukla M."/>
            <person name="Snyder E.E."/>
            <person name="Sobral B.W."/>
            <person name="Wattam A.R."/>
            <person name="Will R."/>
            <person name="Williams K."/>
            <person name="Yoo H."/>
            <person name="Munk C."/>
            <person name="Tapia R."/>
            <person name="Green L."/>
            <person name="Rogers Y."/>
            <person name="Detter J.C."/>
            <person name="Bruce D."/>
            <person name="Brettin T.S."/>
            <person name="Tsolis R."/>
        </authorList>
    </citation>
    <scope>NUCLEOTIDE SEQUENCE [LARGE SCALE GENOMIC DNA]</scope>
    <source>
        <strain evidence="14 15">LMG 3301</strain>
    </source>
</reference>
<dbReference type="GO" id="GO:0005524">
    <property type="term" value="F:ATP binding"/>
    <property type="evidence" value="ECO:0007669"/>
    <property type="project" value="UniProtKB-UniRule"/>
</dbReference>
<feature type="domain" description="Glutamyl/glutaminyl-tRNA synthetase class Ib catalytic" evidence="12">
    <location>
        <begin position="159"/>
        <end position="461"/>
    </location>
</feature>
<dbReference type="HOGENOM" id="CLU_015768_6_0_5"/>
<dbReference type="GO" id="GO:0005829">
    <property type="term" value="C:cytosol"/>
    <property type="evidence" value="ECO:0007669"/>
    <property type="project" value="TreeGrafter"/>
</dbReference>
<feature type="short sequence motif" description="'HIGH' region" evidence="10">
    <location>
        <begin position="165"/>
        <end position="175"/>
    </location>
</feature>
<keyword evidence="9 10" id="KW-0030">Aminoacyl-tRNA synthetase</keyword>
<keyword evidence="4 10" id="KW-0963">Cytoplasm</keyword>
<keyword evidence="5 10" id="KW-0436">Ligase</keyword>
<dbReference type="Gene3D" id="1.10.10.350">
    <property type="match status" value="1"/>
</dbReference>
<dbReference type="InterPro" id="IPR008925">
    <property type="entry name" value="aa_tRNA-synth_I_cd-bd_sf"/>
</dbReference>
<evidence type="ECO:0000256" key="4">
    <source>
        <dbReference type="ARBA" id="ARBA00022490"/>
    </source>
</evidence>
<keyword evidence="14" id="KW-0378">Hydrolase</keyword>
<dbReference type="InterPro" id="IPR004527">
    <property type="entry name" value="Glu-tRNA-ligase_bac/mito"/>
</dbReference>
<dbReference type="GO" id="GO:0016787">
    <property type="term" value="F:hydrolase activity"/>
    <property type="evidence" value="ECO:0007669"/>
    <property type="project" value="UniProtKB-KW"/>
</dbReference>
<comment type="caution">
    <text evidence="14">The sequence shown here is derived from an EMBL/GenBank/DDBJ whole genome shotgun (WGS) entry which is preliminary data.</text>
</comment>
<dbReference type="AlphaFoldDB" id="C4WJR1"/>
<comment type="function">
    <text evidence="10">Catalyzes the attachment of glutamate to tRNA(Glu) in a two-step reaction: glutamate is first activated by ATP to form Glu-AMP and then transferred to the acceptor end of tRNA(Glu).</text>
</comment>
<feature type="compositionally biased region" description="Basic and acidic residues" evidence="11">
    <location>
        <begin position="70"/>
        <end position="84"/>
    </location>
</feature>
<dbReference type="EC" id="6.1.1.17" evidence="10"/>
<comment type="similarity">
    <text evidence="2 10">Belongs to the class-I aminoacyl-tRNA synthetase family. Glutamate--tRNA ligase type 1 subfamily.</text>
</comment>
<comment type="caution">
    <text evidence="10">Lacks conserved residue(s) required for the propagation of feature annotation.</text>
</comment>
<dbReference type="GO" id="GO:0000049">
    <property type="term" value="F:tRNA binding"/>
    <property type="evidence" value="ECO:0007669"/>
    <property type="project" value="InterPro"/>
</dbReference>
<keyword evidence="8 10" id="KW-0648">Protein biosynthesis</keyword>
<feature type="short sequence motif" description="'KMSKS' region" evidence="10">
    <location>
        <begin position="394"/>
        <end position="398"/>
    </location>
</feature>
<dbReference type="Proteomes" id="UP000004386">
    <property type="component" value="Unassembled WGS sequence"/>
</dbReference>
<dbReference type="InterPro" id="IPR033910">
    <property type="entry name" value="GluRS_core"/>
</dbReference>
<evidence type="ECO:0000256" key="1">
    <source>
        <dbReference type="ARBA" id="ARBA00004496"/>
    </source>
</evidence>
<protein>
    <recommendedName>
        <fullName evidence="10">Glutamate--tRNA ligase</fullName>
        <ecNumber evidence="10">6.1.1.17</ecNumber>
    </recommendedName>
    <alternativeName>
        <fullName evidence="10">Glutamyl-tRNA synthetase</fullName>
        <shortName evidence="10">GluRS</shortName>
    </alternativeName>
</protein>
<dbReference type="FunFam" id="3.40.50.620:FF:000007">
    <property type="entry name" value="Glutamate--tRNA ligase"/>
    <property type="match status" value="1"/>
</dbReference>
<dbReference type="CDD" id="cd00808">
    <property type="entry name" value="GluRS_core"/>
    <property type="match status" value="1"/>
</dbReference>
<feature type="region of interest" description="Disordered" evidence="11">
    <location>
        <begin position="265"/>
        <end position="290"/>
    </location>
</feature>
<evidence type="ECO:0000313" key="14">
    <source>
        <dbReference type="EMBL" id="EEQ95869.1"/>
    </source>
</evidence>
<sequence>MIWLPATEDIDKSRSRRLNTEGLTGGKSTSNSPGGEVSGNKARSEPSGMLLTSARSFTSLASLMPVMPPPDRKSWPKPPKYPERTTAHRCERVAKPLRTLLPMLHEPQPKSSEFVQRTAITCRVVSRRHWNSSSRLCLRHSPLLWNGARHSGAIMPKPVVTRFAPSPTGYLHIGGARTALFNWLYAKHNGGKMLLRIEDTDRERSTDAATAAILDGLTWLGLDWDGEAISQFERAPRHREVAEELVALGKAYYCYATPEELEEMREKARAEGRPPRYDGRWRDRDPSEAPAGVKPVIRIKAPQEGETLVQDAVQGDVRFPNKDLDDFIILRSDGTPTYMHAVVVDDHDMGVTHIIRGDDHLTNAARQTVIYNAMSWDVPQMSHIPLIHGADGAKLSKRHGALGVDAYRAMGYLPAALRNYLVRLGWSHGDDEIMSTEQMIEWFDVKDINKGAARFDFQKLEAINGVYMRASDDRALYDALIAVLPEIEGGKEISDALDDKRRAQLLAAMPGLKDRAKTLVELADGSKFIFAARPLDLDEKAASLLNEEGRAVLKSVLPDLEAATEWTVESLDAVVRTHAEKTGLKLGKIAQPLRAALTGRATSPGVFDVLSVLGREESLGRIRDQIG</sequence>
<dbReference type="HAMAP" id="MF_00022">
    <property type="entry name" value="Glu_tRNA_synth_type1"/>
    <property type="match status" value="1"/>
</dbReference>
<dbReference type="InterPro" id="IPR020751">
    <property type="entry name" value="aa-tRNA-synth_I_codon-bd_sub2"/>
</dbReference>
<feature type="compositionally biased region" description="Basic and acidic residues" evidence="11">
    <location>
        <begin position="265"/>
        <end position="287"/>
    </location>
</feature>
<dbReference type="GO" id="GO:0004818">
    <property type="term" value="F:glutamate-tRNA ligase activity"/>
    <property type="evidence" value="ECO:0007669"/>
    <property type="project" value="UniProtKB-UniRule"/>
</dbReference>
<evidence type="ECO:0000256" key="7">
    <source>
        <dbReference type="ARBA" id="ARBA00022840"/>
    </source>
</evidence>
<evidence type="ECO:0000256" key="8">
    <source>
        <dbReference type="ARBA" id="ARBA00022917"/>
    </source>
</evidence>
<comment type="subcellular location">
    <subcellularLocation>
        <location evidence="1 10">Cytoplasm</location>
    </subcellularLocation>
</comment>
<proteinExistence type="inferred from homology"/>
<dbReference type="InterPro" id="IPR020058">
    <property type="entry name" value="Glu/Gln-tRNA-synth_Ib_cat-dom"/>
</dbReference>
<feature type="region of interest" description="Disordered" evidence="11">
    <location>
        <begin position="63"/>
        <end position="84"/>
    </location>
</feature>
<organism evidence="14 15">
    <name type="scientific">Brucella intermedia LMG 3301</name>
    <dbReference type="NCBI Taxonomy" id="641118"/>
    <lineage>
        <taxon>Bacteria</taxon>
        <taxon>Pseudomonadati</taxon>
        <taxon>Pseudomonadota</taxon>
        <taxon>Alphaproteobacteria</taxon>
        <taxon>Hyphomicrobiales</taxon>
        <taxon>Brucellaceae</taxon>
        <taxon>Brucella/Ochrobactrum group</taxon>
        <taxon>Brucella</taxon>
    </lineage>
</organism>
<dbReference type="SUPFAM" id="SSF52374">
    <property type="entry name" value="Nucleotidylyl transferase"/>
    <property type="match status" value="1"/>
</dbReference>
<dbReference type="InterPro" id="IPR014729">
    <property type="entry name" value="Rossmann-like_a/b/a_fold"/>
</dbReference>
<dbReference type="Gene3D" id="3.40.50.620">
    <property type="entry name" value="HUPs"/>
    <property type="match status" value="1"/>
</dbReference>
<dbReference type="PANTHER" id="PTHR43311">
    <property type="entry name" value="GLUTAMATE--TRNA LIGASE"/>
    <property type="match status" value="1"/>
</dbReference>
<dbReference type="Pfam" id="PF19269">
    <property type="entry name" value="Anticodon_2"/>
    <property type="match status" value="1"/>
</dbReference>
<keyword evidence="6 10" id="KW-0547">Nucleotide-binding</keyword>
<accession>C4WJR1</accession>
<evidence type="ECO:0000313" key="15">
    <source>
        <dbReference type="Proteomes" id="UP000004386"/>
    </source>
</evidence>
<dbReference type="InterPro" id="IPR045462">
    <property type="entry name" value="aa-tRNA-synth_I_cd-bd"/>
</dbReference>
<dbReference type="GO" id="GO:0008270">
    <property type="term" value="F:zinc ion binding"/>
    <property type="evidence" value="ECO:0007669"/>
    <property type="project" value="InterPro"/>
</dbReference>
<keyword evidence="7 10" id="KW-0067">ATP-binding</keyword>
<name>C4WJR1_9HYPH</name>
<dbReference type="NCBIfam" id="TIGR00464">
    <property type="entry name" value="gltX_bact"/>
    <property type="match status" value="1"/>
</dbReference>
<feature type="binding site" evidence="10">
    <location>
        <position position="397"/>
    </location>
    <ligand>
        <name>ATP</name>
        <dbReference type="ChEBI" id="CHEBI:30616"/>
    </ligand>
</feature>
<feature type="region of interest" description="Disordered" evidence="11">
    <location>
        <begin position="1"/>
        <end position="47"/>
    </location>
</feature>
<evidence type="ECO:0000256" key="5">
    <source>
        <dbReference type="ARBA" id="ARBA00022598"/>
    </source>
</evidence>
<gene>
    <name evidence="10 14" type="primary">gltX</name>
    <name evidence="14" type="ORF">OINT_1001269</name>
</gene>
<dbReference type="EMBL" id="ACQA01000001">
    <property type="protein sequence ID" value="EEQ95869.1"/>
    <property type="molecule type" value="Genomic_DNA"/>
</dbReference>
<dbReference type="GO" id="GO:0006424">
    <property type="term" value="P:glutamyl-tRNA aminoacylation"/>
    <property type="evidence" value="ECO:0007669"/>
    <property type="project" value="UniProtKB-UniRule"/>
</dbReference>
<evidence type="ECO:0000256" key="10">
    <source>
        <dbReference type="HAMAP-Rule" id="MF_00022"/>
    </source>
</evidence>
<evidence type="ECO:0000256" key="11">
    <source>
        <dbReference type="SAM" id="MobiDB-lite"/>
    </source>
</evidence>
<dbReference type="PROSITE" id="PS00178">
    <property type="entry name" value="AA_TRNA_LIGASE_I"/>
    <property type="match status" value="1"/>
</dbReference>
<evidence type="ECO:0000256" key="6">
    <source>
        <dbReference type="ARBA" id="ARBA00022741"/>
    </source>
</evidence>
<comment type="catalytic activity">
    <reaction evidence="10">
        <text>tRNA(Glu) + L-glutamate + ATP = L-glutamyl-tRNA(Glu) + AMP + diphosphate</text>
        <dbReference type="Rhea" id="RHEA:23540"/>
        <dbReference type="Rhea" id="RHEA-COMP:9663"/>
        <dbReference type="Rhea" id="RHEA-COMP:9680"/>
        <dbReference type="ChEBI" id="CHEBI:29985"/>
        <dbReference type="ChEBI" id="CHEBI:30616"/>
        <dbReference type="ChEBI" id="CHEBI:33019"/>
        <dbReference type="ChEBI" id="CHEBI:78442"/>
        <dbReference type="ChEBI" id="CHEBI:78520"/>
        <dbReference type="ChEBI" id="CHEBI:456215"/>
        <dbReference type="EC" id="6.1.1.17"/>
    </reaction>
</comment>
<feature type="domain" description="Aminoacyl-tRNA synthetase class I anticodon-binding" evidence="13">
    <location>
        <begin position="498"/>
        <end position="626"/>
    </location>
</feature>
<evidence type="ECO:0000256" key="3">
    <source>
        <dbReference type="ARBA" id="ARBA00011245"/>
    </source>
</evidence>